<protein>
    <submittedName>
        <fullName evidence="1">Uncharacterized protein</fullName>
    </submittedName>
</protein>
<evidence type="ECO:0000313" key="1">
    <source>
        <dbReference type="EMBL" id="MBB6038568.1"/>
    </source>
</evidence>
<proteinExistence type="predicted"/>
<evidence type="ECO:0000313" key="2">
    <source>
        <dbReference type="Proteomes" id="UP000548476"/>
    </source>
</evidence>
<dbReference type="AlphaFoldDB" id="A0A841FXX7"/>
<dbReference type="Proteomes" id="UP000548476">
    <property type="component" value="Unassembled WGS sequence"/>
</dbReference>
<reference evidence="1 2" key="1">
    <citation type="submission" date="2020-08" db="EMBL/GenBank/DDBJ databases">
        <title>Genomic Encyclopedia of Type Strains, Phase IV (KMG-IV): sequencing the most valuable type-strain genomes for metagenomic binning, comparative biology and taxonomic classification.</title>
        <authorList>
            <person name="Goeker M."/>
        </authorList>
    </citation>
    <scope>NUCLEOTIDE SEQUENCE [LARGE SCALE GENOMIC DNA]</scope>
    <source>
        <strain evidence="1 2">YIM 65646</strain>
    </source>
</reference>
<organism evidence="1 2">
    <name type="scientific">Phytomonospora endophytica</name>
    <dbReference type="NCBI Taxonomy" id="714109"/>
    <lineage>
        <taxon>Bacteria</taxon>
        <taxon>Bacillati</taxon>
        <taxon>Actinomycetota</taxon>
        <taxon>Actinomycetes</taxon>
        <taxon>Micromonosporales</taxon>
        <taxon>Micromonosporaceae</taxon>
        <taxon>Phytomonospora</taxon>
    </lineage>
</organism>
<comment type="caution">
    <text evidence="1">The sequence shown here is derived from an EMBL/GenBank/DDBJ whole genome shotgun (WGS) entry which is preliminary data.</text>
</comment>
<name>A0A841FXX7_9ACTN</name>
<gene>
    <name evidence="1" type="ORF">HNR73_006454</name>
</gene>
<sequence length="55" mass="6093">MFDQLHQVLLGELNAAGRIDWTRAVADGGHLRAKKGARVSAHRRWIEAGQARSIT</sequence>
<dbReference type="EMBL" id="JACHGT010000017">
    <property type="protein sequence ID" value="MBB6038568.1"/>
    <property type="molecule type" value="Genomic_DNA"/>
</dbReference>
<accession>A0A841FXX7</accession>
<keyword evidence="2" id="KW-1185">Reference proteome</keyword>